<dbReference type="PROSITE" id="PS50928">
    <property type="entry name" value="ABC_TM1"/>
    <property type="match status" value="1"/>
</dbReference>
<evidence type="ECO:0000256" key="5">
    <source>
        <dbReference type="ARBA" id="ARBA00022692"/>
    </source>
</evidence>
<dbReference type="PANTHER" id="PTHR42929">
    <property type="entry name" value="INNER MEMBRANE ABC TRANSPORTER PERMEASE PROTEIN YDCU-RELATED-RELATED"/>
    <property type="match status" value="1"/>
</dbReference>
<sequence>MPLVALPCAFLLLCFAAPTAYLFSASVLIAEGMIPQDQPTIDNFRLILSSPLYRGVILRTFVVGFFVGLLVVLLAYPLAYFLVRTRSRWKGALIALSLAPLLASVIVRTYGWYVILNQDGALNSLLLWAGLVERPLRFLPSTPAIIVGLAHALLPYGVLSIMSALNAMDPALERAALSLGASPARTFWRVTLPLTLPGVAAGFILAFAIAIGAYATPAILGGPATETMATMIRNFMLVLLDWGLGSAMGVILLASALALLAVAGLLGGGARRGTAAPA</sequence>
<dbReference type="GO" id="GO:0005886">
    <property type="term" value="C:plasma membrane"/>
    <property type="evidence" value="ECO:0007669"/>
    <property type="project" value="UniProtKB-SubCell"/>
</dbReference>
<keyword evidence="3 8" id="KW-0813">Transport</keyword>
<dbReference type="AlphaFoldDB" id="A0A8J2Z7Q1"/>
<accession>A0A8J2Z7Q1</accession>
<comment type="caution">
    <text evidence="10">The sequence shown here is derived from an EMBL/GenBank/DDBJ whole genome shotgun (WGS) entry which is preliminary data.</text>
</comment>
<gene>
    <name evidence="10" type="ORF">GCM10010964_04340</name>
</gene>
<dbReference type="GO" id="GO:0055085">
    <property type="term" value="P:transmembrane transport"/>
    <property type="evidence" value="ECO:0007669"/>
    <property type="project" value="InterPro"/>
</dbReference>
<evidence type="ECO:0000256" key="4">
    <source>
        <dbReference type="ARBA" id="ARBA00022475"/>
    </source>
</evidence>
<dbReference type="PANTHER" id="PTHR42929:SF5">
    <property type="entry name" value="ABC TRANSPORTER PERMEASE PROTEIN"/>
    <property type="match status" value="1"/>
</dbReference>
<keyword evidence="6 8" id="KW-1133">Transmembrane helix</keyword>
<feature type="transmembrane region" description="Helical" evidence="8">
    <location>
        <begin position="144"/>
        <end position="165"/>
    </location>
</feature>
<feature type="transmembrane region" description="Helical" evidence="8">
    <location>
        <begin position="56"/>
        <end position="81"/>
    </location>
</feature>
<feature type="domain" description="ABC transmembrane type-1" evidence="9">
    <location>
        <begin position="57"/>
        <end position="263"/>
    </location>
</feature>
<name>A0A8J2Z7Q1_9PROT</name>
<dbReference type="Gene3D" id="1.10.3720.10">
    <property type="entry name" value="MetI-like"/>
    <property type="match status" value="1"/>
</dbReference>
<evidence type="ECO:0000256" key="1">
    <source>
        <dbReference type="ARBA" id="ARBA00004651"/>
    </source>
</evidence>
<evidence type="ECO:0000313" key="11">
    <source>
        <dbReference type="Proteomes" id="UP000597507"/>
    </source>
</evidence>
<evidence type="ECO:0000256" key="2">
    <source>
        <dbReference type="ARBA" id="ARBA00007069"/>
    </source>
</evidence>
<keyword evidence="7 8" id="KW-0472">Membrane</keyword>
<protein>
    <submittedName>
        <fullName evidence="10">ABC transporter permease</fullName>
    </submittedName>
</protein>
<feature type="transmembrane region" description="Helical" evidence="8">
    <location>
        <begin position="235"/>
        <end position="262"/>
    </location>
</feature>
<dbReference type="Pfam" id="PF00528">
    <property type="entry name" value="BPD_transp_1"/>
    <property type="match status" value="1"/>
</dbReference>
<feature type="transmembrane region" description="Helical" evidence="8">
    <location>
        <begin position="93"/>
        <end position="115"/>
    </location>
</feature>
<evidence type="ECO:0000256" key="6">
    <source>
        <dbReference type="ARBA" id="ARBA00022989"/>
    </source>
</evidence>
<comment type="similarity">
    <text evidence="2">Belongs to the binding-protein-dependent transport system permease family. CysTW subfamily.</text>
</comment>
<dbReference type="EMBL" id="BMKS01000001">
    <property type="protein sequence ID" value="GGG19221.1"/>
    <property type="molecule type" value="Genomic_DNA"/>
</dbReference>
<dbReference type="CDD" id="cd06261">
    <property type="entry name" value="TM_PBP2"/>
    <property type="match status" value="1"/>
</dbReference>
<dbReference type="InterPro" id="IPR035906">
    <property type="entry name" value="MetI-like_sf"/>
</dbReference>
<reference evidence="10 11" key="1">
    <citation type="journal article" date="2014" name="Int. J. Syst. Evol. Microbiol.">
        <title>Complete genome sequence of Corynebacterium casei LMG S-19264T (=DSM 44701T), isolated from a smear-ripened cheese.</title>
        <authorList>
            <consortium name="US DOE Joint Genome Institute (JGI-PGF)"/>
            <person name="Walter F."/>
            <person name="Albersmeier A."/>
            <person name="Kalinowski J."/>
            <person name="Ruckert C."/>
        </authorList>
    </citation>
    <scope>NUCLEOTIDE SEQUENCE [LARGE SCALE GENOMIC DNA]</scope>
    <source>
        <strain evidence="10 11">CGMCC 1.16330</strain>
    </source>
</reference>
<dbReference type="InterPro" id="IPR000515">
    <property type="entry name" value="MetI-like"/>
</dbReference>
<evidence type="ECO:0000259" key="9">
    <source>
        <dbReference type="PROSITE" id="PS50928"/>
    </source>
</evidence>
<keyword evidence="5 8" id="KW-0812">Transmembrane</keyword>
<evidence type="ECO:0000256" key="3">
    <source>
        <dbReference type="ARBA" id="ARBA00022448"/>
    </source>
</evidence>
<dbReference type="SUPFAM" id="SSF161098">
    <property type="entry name" value="MetI-like"/>
    <property type="match status" value="1"/>
</dbReference>
<evidence type="ECO:0000313" key="10">
    <source>
        <dbReference type="EMBL" id="GGG19221.1"/>
    </source>
</evidence>
<organism evidence="10 11">
    <name type="scientific">Caldovatus sediminis</name>
    <dbReference type="NCBI Taxonomy" id="2041189"/>
    <lineage>
        <taxon>Bacteria</taxon>
        <taxon>Pseudomonadati</taxon>
        <taxon>Pseudomonadota</taxon>
        <taxon>Alphaproteobacteria</taxon>
        <taxon>Acetobacterales</taxon>
        <taxon>Roseomonadaceae</taxon>
        <taxon>Caldovatus</taxon>
    </lineage>
</organism>
<comment type="subcellular location">
    <subcellularLocation>
        <location evidence="1 8">Cell membrane</location>
        <topology evidence="1 8">Multi-pass membrane protein</topology>
    </subcellularLocation>
</comment>
<evidence type="ECO:0000256" key="7">
    <source>
        <dbReference type="ARBA" id="ARBA00023136"/>
    </source>
</evidence>
<feature type="transmembrane region" description="Helical" evidence="8">
    <location>
        <begin position="186"/>
        <end position="215"/>
    </location>
</feature>
<keyword evidence="11" id="KW-1185">Reference proteome</keyword>
<dbReference type="Proteomes" id="UP000597507">
    <property type="component" value="Unassembled WGS sequence"/>
</dbReference>
<keyword evidence="4" id="KW-1003">Cell membrane</keyword>
<evidence type="ECO:0000256" key="8">
    <source>
        <dbReference type="RuleBase" id="RU363032"/>
    </source>
</evidence>
<proteinExistence type="inferred from homology"/>